<accession>A0A1F8CUH5</accession>
<evidence type="ECO:0000313" key="2">
    <source>
        <dbReference type="Proteomes" id="UP000178999"/>
    </source>
</evidence>
<sequence>MNGNNLSLIKSDSVLISTVPPTVIDTNALVERLSKKDIVYIFDHPDEMKKEELNKLTGLENVVIYPPIAFLSDEARIAKQEIFIKNMTEFLEEKTLNNKVN</sequence>
<dbReference type="Gene3D" id="3.40.50.720">
    <property type="entry name" value="NAD(P)-binding Rossmann-like Domain"/>
    <property type="match status" value="2"/>
</dbReference>
<dbReference type="AlphaFoldDB" id="A0A1F8CUH5"/>
<comment type="caution">
    <text evidence="1">The sequence shown here is derived from an EMBL/GenBank/DDBJ whole genome shotgun (WGS) entry which is preliminary data.</text>
</comment>
<dbReference type="EMBL" id="MGHY01000005">
    <property type="protein sequence ID" value="OGM79932.1"/>
    <property type="molecule type" value="Genomic_DNA"/>
</dbReference>
<proteinExistence type="predicted"/>
<name>A0A1F8CUH5_9BACT</name>
<organism evidence="1 2">
    <name type="scientific">Candidatus Woesebacteria bacterium RIFOXYB1_FULL_38_16</name>
    <dbReference type="NCBI Taxonomy" id="1802538"/>
    <lineage>
        <taxon>Bacteria</taxon>
        <taxon>Candidatus Woeseibacteriota</taxon>
    </lineage>
</organism>
<evidence type="ECO:0000313" key="1">
    <source>
        <dbReference type="EMBL" id="OGM79932.1"/>
    </source>
</evidence>
<dbReference type="Proteomes" id="UP000178999">
    <property type="component" value="Unassembled WGS sequence"/>
</dbReference>
<protein>
    <submittedName>
        <fullName evidence="1">Uncharacterized protein</fullName>
    </submittedName>
</protein>
<dbReference type="STRING" id="1802538.A2382_04565"/>
<gene>
    <name evidence="1" type="ORF">A2382_04565</name>
</gene>
<reference evidence="1 2" key="1">
    <citation type="journal article" date="2016" name="Nat. Commun.">
        <title>Thousands of microbial genomes shed light on interconnected biogeochemical processes in an aquifer system.</title>
        <authorList>
            <person name="Anantharaman K."/>
            <person name="Brown C.T."/>
            <person name="Hug L.A."/>
            <person name="Sharon I."/>
            <person name="Castelle C.J."/>
            <person name="Probst A.J."/>
            <person name="Thomas B.C."/>
            <person name="Singh A."/>
            <person name="Wilkins M.J."/>
            <person name="Karaoz U."/>
            <person name="Brodie E.L."/>
            <person name="Williams K.H."/>
            <person name="Hubbard S.S."/>
            <person name="Banfield J.F."/>
        </authorList>
    </citation>
    <scope>NUCLEOTIDE SEQUENCE [LARGE SCALE GENOMIC DNA]</scope>
</reference>